<evidence type="ECO:0000256" key="1">
    <source>
        <dbReference type="SAM" id="MobiDB-lite"/>
    </source>
</evidence>
<proteinExistence type="predicted"/>
<name>A0A7S3QMF3_DUNTE</name>
<feature type="region of interest" description="Disordered" evidence="1">
    <location>
        <begin position="1"/>
        <end position="55"/>
    </location>
</feature>
<gene>
    <name evidence="2" type="ORF">DTER00134_LOCUS2290</name>
</gene>
<accession>A0A7S3QMF3</accession>
<sequence>MGSSKPANKRMRNTTTTTLRPTHATSVWKGAATQPGRPKIKRAAASTKQPQGRGAAILSSVRPVVSANYSPIPYSKRRAHPVANFGRQPNFELYAMTPADVPEFVPLSSTATPTEHYPEPPVDFSSRPAYFASCAPIAPTFKQRTQPWFAARSVACTASATASILGVGFGYSDNHFRMFDKQQQPQPLQAKSLPMEWGIRHEMCGIASVMCSFKQV</sequence>
<dbReference type="EMBL" id="HBIP01004692">
    <property type="protein sequence ID" value="CAE0487244.1"/>
    <property type="molecule type" value="Transcribed_RNA"/>
</dbReference>
<organism evidence="2">
    <name type="scientific">Dunaliella tertiolecta</name>
    <name type="common">Green alga</name>
    <dbReference type="NCBI Taxonomy" id="3047"/>
    <lineage>
        <taxon>Eukaryota</taxon>
        <taxon>Viridiplantae</taxon>
        <taxon>Chlorophyta</taxon>
        <taxon>core chlorophytes</taxon>
        <taxon>Chlorophyceae</taxon>
        <taxon>CS clade</taxon>
        <taxon>Chlamydomonadales</taxon>
        <taxon>Dunaliellaceae</taxon>
        <taxon>Dunaliella</taxon>
    </lineage>
</organism>
<protein>
    <submittedName>
        <fullName evidence="2">Uncharacterized protein</fullName>
    </submittedName>
</protein>
<reference evidence="2" key="1">
    <citation type="submission" date="2021-01" db="EMBL/GenBank/DDBJ databases">
        <authorList>
            <person name="Corre E."/>
            <person name="Pelletier E."/>
            <person name="Niang G."/>
            <person name="Scheremetjew M."/>
            <person name="Finn R."/>
            <person name="Kale V."/>
            <person name="Holt S."/>
            <person name="Cochrane G."/>
            <person name="Meng A."/>
            <person name="Brown T."/>
            <person name="Cohen L."/>
        </authorList>
    </citation>
    <scope>NUCLEOTIDE SEQUENCE</scope>
    <source>
        <strain evidence="2">CCMP1320</strain>
    </source>
</reference>
<evidence type="ECO:0000313" key="2">
    <source>
        <dbReference type="EMBL" id="CAE0487244.1"/>
    </source>
</evidence>
<feature type="compositionally biased region" description="Low complexity" evidence="1">
    <location>
        <begin position="14"/>
        <end position="25"/>
    </location>
</feature>
<dbReference type="AlphaFoldDB" id="A0A7S3QMF3"/>